<dbReference type="RefSeq" id="WP_072484624.1">
    <property type="nucleotide sequence ID" value="NZ_CP108276.1"/>
</dbReference>
<dbReference type="GO" id="GO:0017000">
    <property type="term" value="P:antibiotic biosynthetic process"/>
    <property type="evidence" value="ECO:0007669"/>
    <property type="project" value="UniProtKB-ARBA"/>
</dbReference>
<evidence type="ECO:0000313" key="7">
    <source>
        <dbReference type="Proteomes" id="UP000181909"/>
    </source>
</evidence>
<dbReference type="CDD" id="cd03784">
    <property type="entry name" value="GT1_Gtf-like"/>
    <property type="match status" value="1"/>
</dbReference>
<dbReference type="InterPro" id="IPR010610">
    <property type="entry name" value="EryCIII-like_C"/>
</dbReference>
<dbReference type="FunFam" id="3.40.50.2000:FF:000072">
    <property type="entry name" value="Glycosyl transferase"/>
    <property type="match status" value="1"/>
</dbReference>
<dbReference type="EMBL" id="FPJO01000004">
    <property type="protein sequence ID" value="SFX55227.1"/>
    <property type="molecule type" value="Genomic_DNA"/>
</dbReference>
<protein>
    <submittedName>
        <fullName evidence="6">Glycosyltransferase, MGT family</fullName>
    </submittedName>
</protein>
<feature type="domain" description="Erythromycin biosynthesis protein CIII-like N-terminal" evidence="5">
    <location>
        <begin position="90"/>
        <end position="137"/>
    </location>
</feature>
<evidence type="ECO:0000259" key="5">
    <source>
        <dbReference type="Pfam" id="PF21036"/>
    </source>
</evidence>
<dbReference type="GO" id="GO:0016758">
    <property type="term" value="F:hexosyltransferase activity"/>
    <property type="evidence" value="ECO:0007669"/>
    <property type="project" value="UniProtKB-ARBA"/>
</dbReference>
<evidence type="ECO:0000256" key="3">
    <source>
        <dbReference type="ARBA" id="ARBA00022679"/>
    </source>
</evidence>
<gene>
    <name evidence="6" type="ORF">SAMN02787144_100433</name>
</gene>
<reference evidence="6 7" key="1">
    <citation type="submission" date="2016-11" db="EMBL/GenBank/DDBJ databases">
        <authorList>
            <person name="Jaros S."/>
            <person name="Januszkiewicz K."/>
            <person name="Wedrychowicz H."/>
        </authorList>
    </citation>
    <scope>NUCLEOTIDE SEQUENCE [LARGE SCALE GENOMIC DNA]</scope>
    <source>
        <strain evidence="6 7">OK807</strain>
    </source>
</reference>
<dbReference type="PANTHER" id="PTHR48050:SF13">
    <property type="entry name" value="STEROL 3-BETA-GLUCOSYLTRANSFERASE UGT80A2"/>
    <property type="match status" value="1"/>
</dbReference>
<dbReference type="OrthoDB" id="6620093at2"/>
<feature type="domain" description="Erythromycin biosynthesis protein CIII-like C-terminal" evidence="4">
    <location>
        <begin position="250"/>
        <end position="379"/>
    </location>
</feature>
<dbReference type="InterPro" id="IPR035595">
    <property type="entry name" value="UDP_glycos_trans_CS"/>
</dbReference>
<evidence type="ECO:0000259" key="4">
    <source>
        <dbReference type="Pfam" id="PF06722"/>
    </source>
</evidence>
<dbReference type="GO" id="GO:0008194">
    <property type="term" value="F:UDP-glycosyltransferase activity"/>
    <property type="evidence" value="ECO:0007669"/>
    <property type="project" value="InterPro"/>
</dbReference>
<dbReference type="InterPro" id="IPR002213">
    <property type="entry name" value="UDP_glucos_trans"/>
</dbReference>
<dbReference type="STRING" id="1893.SAMN02787144_100433"/>
<dbReference type="Gene3D" id="3.40.50.2000">
    <property type="entry name" value="Glycogen Phosphorylase B"/>
    <property type="match status" value="2"/>
</dbReference>
<dbReference type="PANTHER" id="PTHR48050">
    <property type="entry name" value="STEROL 3-BETA-GLUCOSYLTRANSFERASE"/>
    <property type="match status" value="1"/>
</dbReference>
<evidence type="ECO:0000256" key="2">
    <source>
        <dbReference type="ARBA" id="ARBA00022676"/>
    </source>
</evidence>
<evidence type="ECO:0000313" key="6">
    <source>
        <dbReference type="EMBL" id="SFX55227.1"/>
    </source>
</evidence>
<dbReference type="Pfam" id="PF06722">
    <property type="entry name" value="EryCIII-like_C"/>
    <property type="match status" value="1"/>
</dbReference>
<dbReference type="AlphaFoldDB" id="A0A1K1Y0Y7"/>
<keyword evidence="3 6" id="KW-0808">Transferase</keyword>
<dbReference type="PROSITE" id="PS00375">
    <property type="entry name" value="UDPGT"/>
    <property type="match status" value="1"/>
</dbReference>
<dbReference type="Proteomes" id="UP000181909">
    <property type="component" value="Unassembled WGS sequence"/>
</dbReference>
<sequence length="381" mass="40226">MRVLFASTRGSGHFHPLIPFIDACTARGDDVLVVAPPALEALLASRKQPYRIGGEPPQEELARVMERALALSPEDGVAVMVGEVFGRLGTAAMLPALEEACRDWRPDLVLHETFEFASVIAAERHGIPHARVAVSAARFTGSTDHLLGPMLDPYGPGIAERLLAAPYLSRLPASLDPSPYAATRRYHEDLRQETLPDWWDGAAEPLVHVTLGTEAGALPTATGLYRAVVEAVSVLPVRVLLTTGHRIDPADLGPLPPRVHAEPWVPQADVLRSASLVVCHGGSGTVYGALAAGVPVVCVPLFADQPENARLVTEAGAGAAVTPTGGPVNEPPVLGPDDVRSIRAAVERVLGEPAYRARAQSLADEVRTTATAAELLAALEP</sequence>
<dbReference type="InterPro" id="IPR048284">
    <property type="entry name" value="EryCIII-like_N"/>
</dbReference>
<dbReference type="InterPro" id="IPR050426">
    <property type="entry name" value="Glycosyltransferase_28"/>
</dbReference>
<accession>A0A1K1Y0Y7</accession>
<keyword evidence="2" id="KW-0328">Glycosyltransferase</keyword>
<dbReference type="Pfam" id="PF21036">
    <property type="entry name" value="EryCIII-like_N"/>
    <property type="match status" value="1"/>
</dbReference>
<comment type="similarity">
    <text evidence="1">Belongs to the glycosyltransferase 28 family.</text>
</comment>
<organism evidence="6 7">
    <name type="scientific">Streptomyces atratus</name>
    <dbReference type="NCBI Taxonomy" id="1893"/>
    <lineage>
        <taxon>Bacteria</taxon>
        <taxon>Bacillati</taxon>
        <taxon>Actinomycetota</taxon>
        <taxon>Actinomycetes</taxon>
        <taxon>Kitasatosporales</taxon>
        <taxon>Streptomycetaceae</taxon>
        <taxon>Streptomyces</taxon>
    </lineage>
</organism>
<evidence type="ECO:0000256" key="1">
    <source>
        <dbReference type="ARBA" id="ARBA00006962"/>
    </source>
</evidence>
<dbReference type="SUPFAM" id="SSF53756">
    <property type="entry name" value="UDP-Glycosyltransferase/glycogen phosphorylase"/>
    <property type="match status" value="1"/>
</dbReference>
<proteinExistence type="inferred from homology"/>
<name>A0A1K1Y0Y7_STRAR</name>